<name>A0A381PTU2_9ZZZZ</name>
<dbReference type="InterPro" id="IPR006076">
    <property type="entry name" value="FAD-dep_OxRdtase"/>
</dbReference>
<accession>A0A381PTU2</accession>
<dbReference type="PANTHER" id="PTHR13847:SF289">
    <property type="entry name" value="GLYCINE OXIDASE"/>
    <property type="match status" value="1"/>
</dbReference>
<evidence type="ECO:0000259" key="2">
    <source>
        <dbReference type="Pfam" id="PF01266"/>
    </source>
</evidence>
<dbReference type="AlphaFoldDB" id="A0A381PTU2"/>
<sequence>MGAEVTLIEKDEPGAHASGKSFSWINASYPKKPWSYFHLSRLSLASYLNLQNQLNLDIKWGGSFEWFDTEEQTQMLEKEIKNIQLYDYRKPINEYLVKMIDQDQARNLEPNVNFGSHSSIAFSKIDGAIDSLSAIREFLRKTRDFGGQILFPATFQKFKYLGKKLVAIQTSVGEIATDQVIFACGIDTDSNLNSKIMKSSRPGIILTSKPMEKIIDGVIVAPGVHIHQQIDGKVIIGEQQGAPMSHFDRLTNRPEKFPNEEDSNQHQDRILNIAKKFIPKLSNFDMEKITIGWRPLTKDEKPVVGPLLKMPGVYVAAMHSGITLASIVGNLCQTELLDGNPSSLLEDFRPSRFN</sequence>
<organism evidence="3">
    <name type="scientific">marine metagenome</name>
    <dbReference type="NCBI Taxonomy" id="408172"/>
    <lineage>
        <taxon>unclassified sequences</taxon>
        <taxon>metagenomes</taxon>
        <taxon>ecological metagenomes</taxon>
    </lineage>
</organism>
<dbReference type="EMBL" id="UINC01001093">
    <property type="protein sequence ID" value="SUZ70481.1"/>
    <property type="molecule type" value="Genomic_DNA"/>
</dbReference>
<dbReference type="SUPFAM" id="SSF51905">
    <property type="entry name" value="FAD/NAD(P)-binding domain"/>
    <property type="match status" value="1"/>
</dbReference>
<dbReference type="Pfam" id="PF01266">
    <property type="entry name" value="DAO"/>
    <property type="match status" value="1"/>
</dbReference>
<protein>
    <recommendedName>
        <fullName evidence="2">FAD dependent oxidoreductase domain-containing protein</fullName>
    </recommendedName>
</protein>
<dbReference type="GO" id="GO:0016491">
    <property type="term" value="F:oxidoreductase activity"/>
    <property type="evidence" value="ECO:0007669"/>
    <property type="project" value="UniProtKB-KW"/>
</dbReference>
<evidence type="ECO:0000313" key="3">
    <source>
        <dbReference type="EMBL" id="SUZ70481.1"/>
    </source>
</evidence>
<dbReference type="PANTHER" id="PTHR13847">
    <property type="entry name" value="SARCOSINE DEHYDROGENASE-RELATED"/>
    <property type="match status" value="1"/>
</dbReference>
<reference evidence="3" key="1">
    <citation type="submission" date="2018-05" db="EMBL/GenBank/DDBJ databases">
        <authorList>
            <person name="Lanie J.A."/>
            <person name="Ng W.-L."/>
            <person name="Kazmierczak K.M."/>
            <person name="Andrzejewski T.M."/>
            <person name="Davidsen T.M."/>
            <person name="Wayne K.J."/>
            <person name="Tettelin H."/>
            <person name="Glass J.I."/>
            <person name="Rusch D."/>
            <person name="Podicherti R."/>
            <person name="Tsui H.-C.T."/>
            <person name="Winkler M.E."/>
        </authorList>
    </citation>
    <scope>NUCLEOTIDE SEQUENCE</scope>
</reference>
<keyword evidence="1" id="KW-0560">Oxidoreductase</keyword>
<evidence type="ECO:0000256" key="1">
    <source>
        <dbReference type="ARBA" id="ARBA00023002"/>
    </source>
</evidence>
<dbReference type="Gene3D" id="3.30.9.10">
    <property type="entry name" value="D-Amino Acid Oxidase, subunit A, domain 2"/>
    <property type="match status" value="1"/>
</dbReference>
<gene>
    <name evidence="3" type="ORF">METZ01_LOCUS23335</name>
</gene>
<dbReference type="GO" id="GO:0005737">
    <property type="term" value="C:cytoplasm"/>
    <property type="evidence" value="ECO:0007669"/>
    <property type="project" value="TreeGrafter"/>
</dbReference>
<feature type="domain" description="FAD dependent oxidoreductase" evidence="2">
    <location>
        <begin position="2"/>
        <end position="331"/>
    </location>
</feature>
<proteinExistence type="predicted"/>
<dbReference type="Gene3D" id="3.50.50.60">
    <property type="entry name" value="FAD/NAD(P)-binding domain"/>
    <property type="match status" value="1"/>
</dbReference>
<dbReference type="InterPro" id="IPR036188">
    <property type="entry name" value="FAD/NAD-bd_sf"/>
</dbReference>